<accession>A0A0C9VQE1</accession>
<keyword evidence="3" id="KW-1185">Reference proteome</keyword>
<proteinExistence type="predicted"/>
<gene>
    <name evidence="2" type="ORF">M422DRAFT_68538</name>
</gene>
<keyword evidence="1" id="KW-0812">Transmembrane</keyword>
<dbReference type="HOGENOM" id="CLU_094318_0_0_1"/>
<dbReference type="OrthoDB" id="10259742at2759"/>
<name>A0A0C9VQE1_SPHS4</name>
<dbReference type="EMBL" id="KN837144">
    <property type="protein sequence ID" value="KIJ40400.1"/>
    <property type="molecule type" value="Genomic_DNA"/>
</dbReference>
<keyword evidence="1" id="KW-1133">Transmembrane helix</keyword>
<dbReference type="AlphaFoldDB" id="A0A0C9VQE1"/>
<feature type="transmembrane region" description="Helical" evidence="1">
    <location>
        <begin position="65"/>
        <end position="86"/>
    </location>
</feature>
<keyword evidence="1" id="KW-0472">Membrane</keyword>
<feature type="transmembrane region" description="Helical" evidence="1">
    <location>
        <begin position="21"/>
        <end position="41"/>
    </location>
</feature>
<evidence type="ECO:0000256" key="1">
    <source>
        <dbReference type="SAM" id="Phobius"/>
    </source>
</evidence>
<sequence>MWVGHFASGLIAKPFTPNTPLWVLTFAGAFPDALHFVLNFINIESFNFDPTLAKRGCFPYSNDYAWSHSAVGMIVAGLAYVAIYSALTDRKVTFKDQAILFATVFSHFFLELPVHRPGKSLNNPSRNVLTAPTDVKITPNDNIALGASLFDHRFITFLLETTLVWVSFMVFNKMTPISAKGGVMRNPNLSNYLLAMLVAEQAFFCWGSAPTTNSKYIHAPMFLGQILFTCFMLGKLD</sequence>
<reference evidence="2 3" key="1">
    <citation type="submission" date="2014-06" db="EMBL/GenBank/DDBJ databases">
        <title>Evolutionary Origins and Diversification of the Mycorrhizal Mutualists.</title>
        <authorList>
            <consortium name="DOE Joint Genome Institute"/>
            <consortium name="Mycorrhizal Genomics Consortium"/>
            <person name="Kohler A."/>
            <person name="Kuo A."/>
            <person name="Nagy L.G."/>
            <person name="Floudas D."/>
            <person name="Copeland A."/>
            <person name="Barry K.W."/>
            <person name="Cichocki N."/>
            <person name="Veneault-Fourrey C."/>
            <person name="LaButti K."/>
            <person name="Lindquist E.A."/>
            <person name="Lipzen A."/>
            <person name="Lundell T."/>
            <person name="Morin E."/>
            <person name="Murat C."/>
            <person name="Riley R."/>
            <person name="Ohm R."/>
            <person name="Sun H."/>
            <person name="Tunlid A."/>
            <person name="Henrissat B."/>
            <person name="Grigoriev I.V."/>
            <person name="Hibbett D.S."/>
            <person name="Martin F."/>
        </authorList>
    </citation>
    <scope>NUCLEOTIDE SEQUENCE [LARGE SCALE GENOMIC DNA]</scope>
    <source>
        <strain evidence="2 3">SS14</strain>
    </source>
</reference>
<dbReference type="Proteomes" id="UP000054279">
    <property type="component" value="Unassembled WGS sequence"/>
</dbReference>
<protein>
    <submittedName>
        <fullName evidence="2">Uncharacterized protein</fullName>
    </submittedName>
</protein>
<evidence type="ECO:0000313" key="2">
    <source>
        <dbReference type="EMBL" id="KIJ40400.1"/>
    </source>
</evidence>
<organism evidence="2 3">
    <name type="scientific">Sphaerobolus stellatus (strain SS14)</name>
    <dbReference type="NCBI Taxonomy" id="990650"/>
    <lineage>
        <taxon>Eukaryota</taxon>
        <taxon>Fungi</taxon>
        <taxon>Dikarya</taxon>
        <taxon>Basidiomycota</taxon>
        <taxon>Agaricomycotina</taxon>
        <taxon>Agaricomycetes</taxon>
        <taxon>Phallomycetidae</taxon>
        <taxon>Geastrales</taxon>
        <taxon>Sphaerobolaceae</taxon>
        <taxon>Sphaerobolus</taxon>
    </lineage>
</organism>
<evidence type="ECO:0000313" key="3">
    <source>
        <dbReference type="Proteomes" id="UP000054279"/>
    </source>
</evidence>